<reference evidence="2" key="1">
    <citation type="journal article" date="2013" name="Ind. Biotechnol.">
        <title>Comparative genomics analysis of Trichoderma reesei strains.</title>
        <authorList>
            <person name="Koike H."/>
            <person name="Aerts A."/>
            <person name="LaButti K."/>
            <person name="Grigoriev I.V."/>
            <person name="Baker S.E."/>
        </authorList>
    </citation>
    <scope>NUCLEOTIDE SEQUENCE [LARGE SCALE GENOMIC DNA]</scope>
    <source>
        <strain evidence="2">ATCC 56765 / BCRC 32924 / NRRL 11460 / Rut C-30</strain>
    </source>
</reference>
<dbReference type="Proteomes" id="UP000024376">
    <property type="component" value="Unassembled WGS sequence"/>
</dbReference>
<dbReference type="HOGENOM" id="CLU_2998139_0_0_1"/>
<accession>A0A024SFN5</accession>
<proteinExistence type="predicted"/>
<organism evidence="1 2">
    <name type="scientific">Hypocrea jecorina (strain ATCC 56765 / BCRC 32924 / NRRL 11460 / Rut C-30)</name>
    <name type="common">Trichoderma reesei</name>
    <dbReference type="NCBI Taxonomy" id="1344414"/>
    <lineage>
        <taxon>Eukaryota</taxon>
        <taxon>Fungi</taxon>
        <taxon>Dikarya</taxon>
        <taxon>Ascomycota</taxon>
        <taxon>Pezizomycotina</taxon>
        <taxon>Sordariomycetes</taxon>
        <taxon>Hypocreomycetidae</taxon>
        <taxon>Hypocreales</taxon>
        <taxon>Hypocreaceae</taxon>
        <taxon>Trichoderma</taxon>
    </lineage>
</organism>
<dbReference type="EMBL" id="KI911141">
    <property type="protein sequence ID" value="ETS04395.1"/>
    <property type="molecule type" value="Genomic_DNA"/>
</dbReference>
<sequence>MKRGPGYLVLAVLVDRSLPASDAGCCFDVVSATSRLAHLCETTQCQRAGTPLVALPS</sequence>
<dbReference type="AlphaFoldDB" id="A0A024SFN5"/>
<gene>
    <name evidence="1" type="ORF">M419DRAFT_6256</name>
</gene>
<protein>
    <submittedName>
        <fullName evidence="1">Uncharacterized protein</fullName>
    </submittedName>
</protein>
<evidence type="ECO:0000313" key="2">
    <source>
        <dbReference type="Proteomes" id="UP000024376"/>
    </source>
</evidence>
<name>A0A024SFN5_HYPJR</name>
<dbReference type="KEGG" id="trr:M419DRAFT_6256"/>
<evidence type="ECO:0000313" key="1">
    <source>
        <dbReference type="EMBL" id="ETS04395.1"/>
    </source>
</evidence>